<comment type="caution">
    <text evidence="2">The sequence shown here is derived from an EMBL/GenBank/DDBJ whole genome shotgun (WGS) entry which is preliminary data.</text>
</comment>
<dbReference type="Proteomes" id="UP000237000">
    <property type="component" value="Unassembled WGS sequence"/>
</dbReference>
<feature type="compositionally biased region" description="Polar residues" evidence="1">
    <location>
        <begin position="41"/>
        <end position="50"/>
    </location>
</feature>
<reference evidence="3" key="1">
    <citation type="submission" date="2016-06" db="EMBL/GenBank/DDBJ databases">
        <title>Parallel loss of symbiosis genes in relatives of nitrogen-fixing non-legume Parasponia.</title>
        <authorList>
            <person name="Van Velzen R."/>
            <person name="Holmer R."/>
            <person name="Bu F."/>
            <person name="Rutten L."/>
            <person name="Van Zeijl A."/>
            <person name="Liu W."/>
            <person name="Santuari L."/>
            <person name="Cao Q."/>
            <person name="Sharma T."/>
            <person name="Shen D."/>
            <person name="Roswanjaya Y."/>
            <person name="Wardhani T."/>
            <person name="Kalhor M.S."/>
            <person name="Jansen J."/>
            <person name="Van den Hoogen J."/>
            <person name="Gungor B."/>
            <person name="Hartog M."/>
            <person name="Hontelez J."/>
            <person name="Verver J."/>
            <person name="Yang W.-C."/>
            <person name="Schijlen E."/>
            <person name="Repin R."/>
            <person name="Schilthuizen M."/>
            <person name="Schranz E."/>
            <person name="Heidstra R."/>
            <person name="Miyata K."/>
            <person name="Fedorova E."/>
            <person name="Kohlen W."/>
            <person name="Bisseling T."/>
            <person name="Smit S."/>
            <person name="Geurts R."/>
        </authorList>
    </citation>
    <scope>NUCLEOTIDE SEQUENCE [LARGE SCALE GENOMIC DNA]</scope>
    <source>
        <strain evidence="3">cv. RG33-2</strain>
    </source>
</reference>
<evidence type="ECO:0000256" key="1">
    <source>
        <dbReference type="SAM" id="MobiDB-lite"/>
    </source>
</evidence>
<gene>
    <name evidence="2" type="ORF">TorRG33x02_157190</name>
</gene>
<accession>A0A2P5ESP8</accession>
<protein>
    <submittedName>
        <fullName evidence="2">Uncharacterized protein</fullName>
    </submittedName>
</protein>
<feature type="compositionally biased region" description="Basic and acidic residues" evidence="1">
    <location>
        <begin position="30"/>
        <end position="40"/>
    </location>
</feature>
<dbReference type="EMBL" id="JXTC01000105">
    <property type="protein sequence ID" value="PON88505.1"/>
    <property type="molecule type" value="Genomic_DNA"/>
</dbReference>
<keyword evidence="3" id="KW-1185">Reference proteome</keyword>
<feature type="region of interest" description="Disordered" evidence="1">
    <location>
        <begin position="15"/>
        <end position="53"/>
    </location>
</feature>
<proteinExistence type="predicted"/>
<dbReference type="InParanoid" id="A0A2P5ESP8"/>
<dbReference type="AlphaFoldDB" id="A0A2P5ESP8"/>
<organism evidence="2 3">
    <name type="scientific">Trema orientale</name>
    <name type="common">Charcoal tree</name>
    <name type="synonym">Celtis orientalis</name>
    <dbReference type="NCBI Taxonomy" id="63057"/>
    <lineage>
        <taxon>Eukaryota</taxon>
        <taxon>Viridiplantae</taxon>
        <taxon>Streptophyta</taxon>
        <taxon>Embryophyta</taxon>
        <taxon>Tracheophyta</taxon>
        <taxon>Spermatophyta</taxon>
        <taxon>Magnoliopsida</taxon>
        <taxon>eudicotyledons</taxon>
        <taxon>Gunneridae</taxon>
        <taxon>Pentapetalae</taxon>
        <taxon>rosids</taxon>
        <taxon>fabids</taxon>
        <taxon>Rosales</taxon>
        <taxon>Cannabaceae</taxon>
        <taxon>Trema</taxon>
    </lineage>
</organism>
<sequence length="109" mass="12215">MNLYGKRKIKPGAVEKSPYTTKFGSAEGQPSKEKRAKSETPKTTSDSQPSFDLGLEPLPVTPLRQIPLNIGKAKFKHQPFILDLDEKPMKILVDSFEMWIKTGLNNRTG</sequence>
<name>A0A2P5ESP8_TREOI</name>
<evidence type="ECO:0000313" key="3">
    <source>
        <dbReference type="Proteomes" id="UP000237000"/>
    </source>
</evidence>
<evidence type="ECO:0000313" key="2">
    <source>
        <dbReference type="EMBL" id="PON88505.1"/>
    </source>
</evidence>